<feature type="region of interest" description="Disordered" evidence="1">
    <location>
        <begin position="79"/>
        <end position="161"/>
    </location>
</feature>
<dbReference type="Pfam" id="PF00581">
    <property type="entry name" value="Rhodanese"/>
    <property type="match status" value="1"/>
</dbReference>
<evidence type="ECO:0000259" key="3">
    <source>
        <dbReference type="PROSITE" id="PS50206"/>
    </source>
</evidence>
<keyword evidence="2" id="KW-0732">Signal</keyword>
<dbReference type="CDD" id="cd00158">
    <property type="entry name" value="RHOD"/>
    <property type="match status" value="1"/>
</dbReference>
<evidence type="ECO:0000256" key="2">
    <source>
        <dbReference type="SAM" id="SignalP"/>
    </source>
</evidence>
<dbReference type="InterPro" id="IPR001763">
    <property type="entry name" value="Rhodanese-like_dom"/>
</dbReference>
<evidence type="ECO:0000256" key="1">
    <source>
        <dbReference type="SAM" id="MobiDB-lite"/>
    </source>
</evidence>
<protein>
    <submittedName>
        <fullName evidence="4">Rhodanese-like domain-containing protein</fullName>
    </submittedName>
</protein>
<feature type="chain" id="PRO_5047303052" evidence="2">
    <location>
        <begin position="21"/>
        <end position="319"/>
    </location>
</feature>
<dbReference type="PROSITE" id="PS50206">
    <property type="entry name" value="RHODANESE_3"/>
    <property type="match status" value="1"/>
</dbReference>
<organism evidence="4 5">
    <name type="scientific">Lutimaribacter marinistellae</name>
    <dbReference type="NCBI Taxonomy" id="1820329"/>
    <lineage>
        <taxon>Bacteria</taxon>
        <taxon>Pseudomonadati</taxon>
        <taxon>Pseudomonadota</taxon>
        <taxon>Alphaproteobacteria</taxon>
        <taxon>Rhodobacterales</taxon>
        <taxon>Roseobacteraceae</taxon>
        <taxon>Lutimaribacter</taxon>
    </lineage>
</organism>
<accession>A0ABV7TDP3</accession>
<dbReference type="RefSeq" id="WP_386734879.1">
    <property type="nucleotide sequence ID" value="NZ_JBHRXI010000006.1"/>
</dbReference>
<feature type="signal peptide" evidence="2">
    <location>
        <begin position="1"/>
        <end position="20"/>
    </location>
</feature>
<feature type="domain" description="Rhodanese" evidence="3">
    <location>
        <begin position="231"/>
        <end position="312"/>
    </location>
</feature>
<keyword evidence="5" id="KW-1185">Reference proteome</keyword>
<proteinExistence type="predicted"/>
<dbReference type="EMBL" id="JBHRXI010000006">
    <property type="protein sequence ID" value="MFC3613692.1"/>
    <property type="molecule type" value="Genomic_DNA"/>
</dbReference>
<dbReference type="InterPro" id="IPR036873">
    <property type="entry name" value="Rhodanese-like_dom_sf"/>
</dbReference>
<gene>
    <name evidence="4" type="ORF">ACFORG_07950</name>
</gene>
<dbReference type="SUPFAM" id="SSF52821">
    <property type="entry name" value="Rhodanese/Cell cycle control phosphatase"/>
    <property type="match status" value="1"/>
</dbReference>
<name>A0ABV7TDP3_9RHOB</name>
<evidence type="ECO:0000313" key="5">
    <source>
        <dbReference type="Proteomes" id="UP001595629"/>
    </source>
</evidence>
<dbReference type="Gene3D" id="3.40.250.10">
    <property type="entry name" value="Rhodanese-like domain"/>
    <property type="match status" value="1"/>
</dbReference>
<dbReference type="Proteomes" id="UP001595629">
    <property type="component" value="Unassembled WGS sequence"/>
</dbReference>
<feature type="compositionally biased region" description="Gly residues" evidence="1">
    <location>
        <begin position="79"/>
        <end position="157"/>
    </location>
</feature>
<comment type="caution">
    <text evidence="4">The sequence shown here is derived from an EMBL/GenBank/DDBJ whole genome shotgun (WGS) entry which is preliminary data.</text>
</comment>
<evidence type="ECO:0000313" key="4">
    <source>
        <dbReference type="EMBL" id="MFC3613692.1"/>
    </source>
</evidence>
<sequence length="319" mass="33998">MKRIFAWTAIIILGAAPGWTQNSFNQPVQQGQFGQQGYGQGQMGQQGYGQGQMAQQGYGQGQMGQQGYGQGQMGQQGYGMGQMGQQGFGQGQMGQQGYGQGQIGQQGYGHGQMGQQGYGQGQMGQQGYGQGQMGQQGYGQGQMGQQGYGQGQMGQQGGNPLDQLAHYERQDFGVQPVQQLHAGQMHGQTPASIPGGQLLTTKGLVELVQSRQTPYLLFDVLGGGETLPGAIPAVQASSPGHFQDQTQQAFGQFLQQATQGNQEVPLIFYCASIECWMSYNAALRAINLGYRNVLWYRGGLAAWKQAGGLTSQAGQGWGQ</sequence>
<reference evidence="5" key="1">
    <citation type="journal article" date="2019" name="Int. J. Syst. Evol. Microbiol.">
        <title>The Global Catalogue of Microorganisms (GCM) 10K type strain sequencing project: providing services to taxonomists for standard genome sequencing and annotation.</title>
        <authorList>
            <consortium name="The Broad Institute Genomics Platform"/>
            <consortium name="The Broad Institute Genome Sequencing Center for Infectious Disease"/>
            <person name="Wu L."/>
            <person name="Ma J."/>
        </authorList>
    </citation>
    <scope>NUCLEOTIDE SEQUENCE [LARGE SCALE GENOMIC DNA]</scope>
    <source>
        <strain evidence="5">KCTC 42911</strain>
    </source>
</reference>